<organism evidence="2 3">
    <name type="scientific">Dysgonomonas mossii DSM 22836</name>
    <dbReference type="NCBI Taxonomy" id="742767"/>
    <lineage>
        <taxon>Bacteria</taxon>
        <taxon>Pseudomonadati</taxon>
        <taxon>Bacteroidota</taxon>
        <taxon>Bacteroidia</taxon>
        <taxon>Bacteroidales</taxon>
        <taxon>Dysgonomonadaceae</taxon>
        <taxon>Dysgonomonas</taxon>
    </lineage>
</organism>
<dbReference type="EMBL" id="ADLW01000003">
    <property type="protein sequence ID" value="EGK04396.1"/>
    <property type="molecule type" value="Genomic_DNA"/>
</dbReference>
<proteinExistence type="predicted"/>
<sequence>MMTMMVILYIINWISMTYSYLTAPSDVKLWSEEID</sequence>
<keyword evidence="1" id="KW-1133">Transmembrane helix</keyword>
<gene>
    <name evidence="2" type="ORF">HMPREF9456_00723</name>
</gene>
<evidence type="ECO:0000256" key="1">
    <source>
        <dbReference type="SAM" id="Phobius"/>
    </source>
</evidence>
<dbReference type="Proteomes" id="UP000006420">
    <property type="component" value="Unassembled WGS sequence"/>
</dbReference>
<keyword evidence="1" id="KW-0812">Transmembrane</keyword>
<protein>
    <submittedName>
        <fullName evidence="2">Uncharacterized protein</fullName>
    </submittedName>
</protein>
<dbReference type="AlphaFoldDB" id="F8WY32"/>
<name>F8WY32_9BACT</name>
<comment type="caution">
    <text evidence="2">The sequence shown here is derived from an EMBL/GenBank/DDBJ whole genome shotgun (WGS) entry which is preliminary data.</text>
</comment>
<dbReference type="HOGENOM" id="CLU_219957_1_0_10"/>
<keyword evidence="1" id="KW-0472">Membrane</keyword>
<accession>F8WY32</accession>
<dbReference type="STRING" id="742767.HMPREF9456_00723"/>
<evidence type="ECO:0000313" key="2">
    <source>
        <dbReference type="EMBL" id="EGK04396.1"/>
    </source>
</evidence>
<keyword evidence="3" id="KW-1185">Reference proteome</keyword>
<feature type="transmembrane region" description="Helical" evidence="1">
    <location>
        <begin position="6"/>
        <end position="23"/>
    </location>
</feature>
<reference evidence="2 3" key="1">
    <citation type="submission" date="2011-04" db="EMBL/GenBank/DDBJ databases">
        <title>The Genome Sequence of Dysgonomonas mossii DSM 22836.</title>
        <authorList>
            <consortium name="The Broad Institute Genome Sequencing Platform"/>
            <person name="Earl A."/>
            <person name="Ward D."/>
            <person name="Feldgarden M."/>
            <person name="Gevers D."/>
            <person name="Pudlo N."/>
            <person name="Martens E."/>
            <person name="Allen-Vercoe E."/>
            <person name="Young S.K."/>
            <person name="Zeng Q."/>
            <person name="Gargeya S."/>
            <person name="Fitzgerald M."/>
            <person name="Haas B."/>
            <person name="Abouelleil A."/>
            <person name="Alvarado L."/>
            <person name="Arachchi H.M."/>
            <person name="Berlin A."/>
            <person name="Brown A."/>
            <person name="Chapman S.B."/>
            <person name="Chen Z."/>
            <person name="Dunbar C."/>
            <person name="Freedman E."/>
            <person name="Gearin G."/>
            <person name="Gellesch M."/>
            <person name="Goldberg J."/>
            <person name="Griggs A."/>
            <person name="Gujja S."/>
            <person name="Heiman D."/>
            <person name="Howarth C."/>
            <person name="Larson L."/>
            <person name="Lui A."/>
            <person name="MacDonald P.J.P."/>
            <person name="Mehta T."/>
            <person name="Montmayeur A."/>
            <person name="Murphy C."/>
            <person name="Neiman D."/>
            <person name="Pearson M."/>
            <person name="Priest M."/>
            <person name="Roberts A."/>
            <person name="Saif S."/>
            <person name="Shea T."/>
            <person name="Shenoy N."/>
            <person name="Sisk P."/>
            <person name="Stolte C."/>
            <person name="Sykes S."/>
            <person name="Yandava C."/>
            <person name="Wortman J."/>
            <person name="Nusbaum C."/>
            <person name="Birren B."/>
        </authorList>
    </citation>
    <scope>NUCLEOTIDE SEQUENCE [LARGE SCALE GENOMIC DNA]</scope>
    <source>
        <strain evidence="2 3">DSM 22836</strain>
    </source>
</reference>
<evidence type="ECO:0000313" key="3">
    <source>
        <dbReference type="Proteomes" id="UP000006420"/>
    </source>
</evidence>